<feature type="repeat" description="ANK" evidence="1">
    <location>
        <begin position="199"/>
        <end position="231"/>
    </location>
</feature>
<evidence type="ECO:0000259" key="2">
    <source>
        <dbReference type="PROSITE" id="PS50181"/>
    </source>
</evidence>
<dbReference type="PROSITE" id="PS50181">
    <property type="entry name" value="FBOX"/>
    <property type="match status" value="1"/>
</dbReference>
<dbReference type="InterPro" id="IPR001810">
    <property type="entry name" value="F-box_dom"/>
</dbReference>
<evidence type="ECO:0000313" key="4">
    <source>
        <dbReference type="Proteomes" id="UP001152759"/>
    </source>
</evidence>
<dbReference type="SUPFAM" id="SSF48403">
    <property type="entry name" value="Ankyrin repeat"/>
    <property type="match status" value="1"/>
</dbReference>
<evidence type="ECO:0000256" key="1">
    <source>
        <dbReference type="PROSITE-ProRule" id="PRU00023"/>
    </source>
</evidence>
<dbReference type="PROSITE" id="PS50088">
    <property type="entry name" value="ANK_REPEAT"/>
    <property type="match status" value="3"/>
</dbReference>
<keyword evidence="1" id="KW-0040">ANK repeat</keyword>
<dbReference type="Proteomes" id="UP001152759">
    <property type="component" value="Chromosome 5"/>
</dbReference>
<feature type="domain" description="F-box" evidence="2">
    <location>
        <begin position="533"/>
        <end position="563"/>
    </location>
</feature>
<gene>
    <name evidence="3" type="ORF">BEMITA_LOCUS9504</name>
</gene>
<dbReference type="InterPro" id="IPR002110">
    <property type="entry name" value="Ankyrin_rpt"/>
</dbReference>
<dbReference type="SMART" id="SM00248">
    <property type="entry name" value="ANK"/>
    <property type="match status" value="6"/>
</dbReference>
<dbReference type="Pfam" id="PF12796">
    <property type="entry name" value="Ank_2"/>
    <property type="match status" value="1"/>
</dbReference>
<dbReference type="Gene3D" id="1.25.40.20">
    <property type="entry name" value="Ankyrin repeat-containing domain"/>
    <property type="match status" value="1"/>
</dbReference>
<feature type="repeat" description="ANK" evidence="1">
    <location>
        <begin position="232"/>
        <end position="263"/>
    </location>
</feature>
<accession>A0A9P0F777</accession>
<evidence type="ECO:0000313" key="3">
    <source>
        <dbReference type="EMBL" id="CAH0390813.1"/>
    </source>
</evidence>
<dbReference type="EMBL" id="OU963866">
    <property type="protein sequence ID" value="CAH0390813.1"/>
    <property type="molecule type" value="Genomic_DNA"/>
</dbReference>
<feature type="repeat" description="ANK" evidence="1">
    <location>
        <begin position="271"/>
        <end position="303"/>
    </location>
</feature>
<dbReference type="AlphaFoldDB" id="A0A9P0F777"/>
<dbReference type="PANTHER" id="PTHR24133:SF40">
    <property type="entry name" value="ANKYRIN REPEAT DOMAIN 44"/>
    <property type="match status" value="1"/>
</dbReference>
<dbReference type="InterPro" id="IPR036770">
    <property type="entry name" value="Ankyrin_rpt-contain_sf"/>
</dbReference>
<dbReference type="Pfam" id="PF13857">
    <property type="entry name" value="Ank_5"/>
    <property type="match status" value="1"/>
</dbReference>
<name>A0A9P0F777_BEMTA</name>
<dbReference type="PANTHER" id="PTHR24133">
    <property type="entry name" value="ANKYRIN DOMAIN-CONTAINING"/>
    <property type="match status" value="1"/>
</dbReference>
<dbReference type="PRINTS" id="PR01415">
    <property type="entry name" value="ANKYRIN"/>
</dbReference>
<protein>
    <recommendedName>
        <fullName evidence="2">F-box domain-containing protein</fullName>
    </recommendedName>
</protein>
<proteinExistence type="predicted"/>
<keyword evidence="4" id="KW-1185">Reference proteome</keyword>
<sequence length="567" mass="64292">MTYKRAECLIFVPKPEVCKSSESLELSRRTRAARSTAPKGKSVKGYVLLSSEFIEQHPKLVQLFDKNRLLIVQNRDVPRLPATDEEMDFVSEIFLDDSPSARVYPLSVTTDHEYTRFVRSLICYTTVRLAREVWKASDMRPAVDDSNREAFRRLVSRSFPLGCDDTVSILHLATWRGQEVLFRTILENGECEINGPSELGRTALHLAAINGSTSLVKALLEKGAEVNVYDLDGTSPLHYACRHSAKVVQLLLDEGAEVNDESRDKSQDVECRETPLMIAARNGKPEMVQMLLKRGAAVHIRNRRGETALYCTMDVKVQELLLHSGADPNSAGIWSISKAFRYGSSESSQILLDYGAQVDLRSVIEWNYYGLNNELIQLLLENCFIDPELLTSQLGRIVSRYRLWQNPSCIGEHVVKVMALHGLTDLRNVDVEEYWDDDVSRIAKFRQKCDAEVASMKKHKFSGTDLSMRDALARSDYHLYRLLKNPTVTRAIGPALITKQYPIYGSILNHHFRKGKHRRWLQREGVKSLKLLSRGFNRLPDEIVEEIVGCLSTVDILKLRRASAGQP</sequence>
<organism evidence="3 4">
    <name type="scientific">Bemisia tabaci</name>
    <name type="common">Sweetpotato whitefly</name>
    <name type="synonym">Aleurodes tabaci</name>
    <dbReference type="NCBI Taxonomy" id="7038"/>
    <lineage>
        <taxon>Eukaryota</taxon>
        <taxon>Metazoa</taxon>
        <taxon>Ecdysozoa</taxon>
        <taxon>Arthropoda</taxon>
        <taxon>Hexapoda</taxon>
        <taxon>Insecta</taxon>
        <taxon>Pterygota</taxon>
        <taxon>Neoptera</taxon>
        <taxon>Paraneoptera</taxon>
        <taxon>Hemiptera</taxon>
        <taxon>Sternorrhyncha</taxon>
        <taxon>Aleyrodoidea</taxon>
        <taxon>Aleyrodidae</taxon>
        <taxon>Aleyrodinae</taxon>
        <taxon>Bemisia</taxon>
    </lineage>
</organism>
<dbReference type="PROSITE" id="PS50297">
    <property type="entry name" value="ANK_REP_REGION"/>
    <property type="match status" value="3"/>
</dbReference>
<dbReference type="InterPro" id="IPR052391">
    <property type="entry name" value="E3_Ligase-Neurotoxin"/>
</dbReference>
<reference evidence="3" key="1">
    <citation type="submission" date="2021-12" db="EMBL/GenBank/DDBJ databases">
        <authorList>
            <person name="King R."/>
        </authorList>
    </citation>
    <scope>NUCLEOTIDE SEQUENCE</scope>
</reference>